<evidence type="ECO:0008006" key="7">
    <source>
        <dbReference type="Google" id="ProtNLM"/>
    </source>
</evidence>
<accession>A0A166YRG2</accession>
<dbReference type="OrthoDB" id="3353407at2759"/>
<dbReference type="Proteomes" id="UP000243498">
    <property type="component" value="Unassembled WGS sequence"/>
</dbReference>
<proteinExistence type="predicted"/>
<dbReference type="EMBL" id="SBHS01000048">
    <property type="protein sequence ID" value="TWU71296.1"/>
    <property type="molecule type" value="Genomic_DNA"/>
</dbReference>
<keyword evidence="5" id="KW-1185">Reference proteome</keyword>
<dbReference type="OMA" id="SGHYYEF"/>
<evidence type="ECO:0000313" key="5">
    <source>
        <dbReference type="Proteomes" id="UP000243498"/>
    </source>
</evidence>
<feature type="compositionally biased region" description="Gly residues" evidence="2">
    <location>
        <begin position="740"/>
        <end position="751"/>
    </location>
</feature>
<gene>
    <name evidence="4" type="ORF">ED733_002032</name>
    <name evidence="3" type="ORF">NOR_07204</name>
</gene>
<accession>A0A5C6G620</accession>
<evidence type="ECO:0000256" key="2">
    <source>
        <dbReference type="SAM" id="MobiDB-lite"/>
    </source>
</evidence>
<dbReference type="Proteomes" id="UP000317257">
    <property type="component" value="Unassembled WGS sequence"/>
</dbReference>
<name>A0A166YRG2_METRR</name>
<comment type="caution">
    <text evidence="3">The sequence shown here is derived from an EMBL/GenBank/DDBJ whole genome shotgun (WGS) entry which is preliminary data.</text>
</comment>
<reference evidence="6" key="2">
    <citation type="submission" date="2018-12" db="EMBL/GenBank/DDBJ databases">
        <title>The complete genome of Metarhizium rileyi, a key fungal pathogen of Lepidoptera.</title>
        <authorList>
            <person name="Binneck E."/>
            <person name="Lastra C.C.L."/>
            <person name="Sosa-Gomez D.R."/>
        </authorList>
    </citation>
    <scope>NUCLEOTIDE SEQUENCE [LARGE SCALE GENOMIC DNA]</scope>
    <source>
        <strain evidence="6">Cep018-CH2</strain>
    </source>
</reference>
<feature type="region of interest" description="Disordered" evidence="2">
    <location>
        <begin position="740"/>
        <end position="764"/>
    </location>
</feature>
<dbReference type="AlphaFoldDB" id="A0A166YRG2"/>
<dbReference type="PANTHER" id="PTHR36205">
    <property type="entry name" value="CHROMOSOME 19, WHOLE GENOME SHOTGUN SEQUENCE"/>
    <property type="match status" value="1"/>
</dbReference>
<evidence type="ECO:0000256" key="1">
    <source>
        <dbReference type="SAM" id="Coils"/>
    </source>
</evidence>
<organism evidence="3 5">
    <name type="scientific">Metarhizium rileyi (strain RCEF 4871)</name>
    <name type="common">Nomuraea rileyi</name>
    <dbReference type="NCBI Taxonomy" id="1649241"/>
    <lineage>
        <taxon>Eukaryota</taxon>
        <taxon>Fungi</taxon>
        <taxon>Dikarya</taxon>
        <taxon>Ascomycota</taxon>
        <taxon>Pezizomycotina</taxon>
        <taxon>Sordariomycetes</taxon>
        <taxon>Hypocreomycetidae</taxon>
        <taxon>Hypocreales</taxon>
        <taxon>Clavicipitaceae</taxon>
        <taxon>Metarhizium</taxon>
    </lineage>
</organism>
<evidence type="ECO:0000313" key="3">
    <source>
        <dbReference type="EMBL" id="OAA37188.1"/>
    </source>
</evidence>
<dbReference type="EMBL" id="AZHC01000031">
    <property type="protein sequence ID" value="OAA37188.1"/>
    <property type="molecule type" value="Genomic_DNA"/>
</dbReference>
<dbReference type="PANTHER" id="PTHR36205:SF3">
    <property type="entry name" value="MAJOR FACILITATOR SUPERFAMILY TRANSPORTER"/>
    <property type="match status" value="1"/>
</dbReference>
<sequence>MERTAPLLNLSSHGIIRNSPDSKKGDLLLPFYEKPRQKRIPRIKAVLSHCLYKRALIWFLVSLALITLVLSQSRNVAVFRLVEYARGKTPDVLDTSKTTGNGSQAAEDDTSADIVVVHTGHDSQKPTVEVQVDELNQEEDRKEREEFEKEANEKPWLRYPHLDGYFHGLKTLVKVSDLVPEYPNTTDAAPLPAPLNKKARLPRPSVYNPYKTAGRDVKTCYLDKSKRIRAPDMYAFDGVPQHMPDAVLGSYEIFGMRDDVCFDRFGRFGPYGLGYRQQEGGLDVGQETEDSGNALVWADSGKINYTKVDWGEAQDSCSEANKDRLLALDPMSGELPKSMSDRRGKKPRQAVVVRCYTGFAWTSLAVVNFRALITELSLKSGGEYTVHILLHVLDNDEPIWADDSVYQRLLDANIPAEFQSLVTAWSEAQMELFYPGEFQDMYDNPSGEAIHGVYRSAHLPLQVFASQHAEYEYFWNWEMDMRYLGNYFELLDRIGRWADSQPRRLMWERNERYYIPSYHGSWDNFTQTVANDHAQSGRQAIFGPVEYEDRKPLRFEERGESALPDDCGAGHDAARCGVGEGADLITFDPIFDIAHSGWVFSNDIVGYENPSDEKPPRRSAIVTAGRLSRRLLLAMHEEVWRHHRTMFSEMFPSSVALHHGFKAVYAPHPVFMDRAWTPAGSSVDAVFNGGRDRSTSGTNSPFYIFNEHNHKGTSFYYNSEFSGLLWRRWLGYAQMDGRGPAGGRHGGGTLRGGHEEESQSGSSGRMCLRSMLLHPIKTEGPDA</sequence>
<evidence type="ECO:0000313" key="4">
    <source>
        <dbReference type="EMBL" id="TWU71296.1"/>
    </source>
</evidence>
<dbReference type="STRING" id="1081105.A0A166YRG2"/>
<reference evidence="4" key="3">
    <citation type="journal article" date="2019" name="Microbiol. Resour. Announc.">
        <title>Genome Sequence of Metarhizium rileyi, a Microbial Control Agent for Lepidoptera.</title>
        <authorList>
            <person name="Binneck E."/>
            <person name="Lastra C.C.L."/>
            <person name="Sosa-Gomez D.R."/>
        </authorList>
    </citation>
    <scope>NUCLEOTIDE SEQUENCE</scope>
    <source>
        <strain evidence="4">Cep018-CH2</strain>
    </source>
</reference>
<dbReference type="InterPro" id="IPR021822">
    <property type="entry name" value="DUF3405"/>
</dbReference>
<dbReference type="Pfam" id="PF11885">
    <property type="entry name" value="DUF3405"/>
    <property type="match status" value="1"/>
</dbReference>
<reference evidence="3 5" key="1">
    <citation type="journal article" date="2016" name="Genome Biol. Evol.">
        <title>Divergent and convergent evolution of fungal pathogenicity.</title>
        <authorList>
            <person name="Shang Y."/>
            <person name="Xiao G."/>
            <person name="Zheng P."/>
            <person name="Cen K."/>
            <person name="Zhan S."/>
            <person name="Wang C."/>
        </authorList>
    </citation>
    <scope>NUCLEOTIDE SEQUENCE [LARGE SCALE GENOMIC DNA]</scope>
    <source>
        <strain evidence="3 5">RCEF 4871</strain>
    </source>
</reference>
<keyword evidence="1" id="KW-0175">Coiled coil</keyword>
<protein>
    <recommendedName>
        <fullName evidence="7">Major facilitator superfamily transporter</fullName>
    </recommendedName>
</protein>
<evidence type="ECO:0000313" key="6">
    <source>
        <dbReference type="Proteomes" id="UP000317257"/>
    </source>
</evidence>
<feature type="coiled-coil region" evidence="1">
    <location>
        <begin position="125"/>
        <end position="152"/>
    </location>
</feature>